<evidence type="ECO:0000313" key="4">
    <source>
        <dbReference type="EMBL" id="PQO29139.1"/>
    </source>
</evidence>
<dbReference type="PROSITE" id="PS50110">
    <property type="entry name" value="RESPONSE_REGULATORY"/>
    <property type="match status" value="1"/>
</dbReference>
<name>A0A2S8FAG5_9BACT</name>
<proteinExistence type="predicted"/>
<dbReference type="GO" id="GO:0000160">
    <property type="term" value="P:phosphorelay signal transduction system"/>
    <property type="evidence" value="ECO:0007669"/>
    <property type="project" value="InterPro"/>
</dbReference>
<dbReference type="SMART" id="SM00448">
    <property type="entry name" value="REC"/>
    <property type="match status" value="1"/>
</dbReference>
<feature type="modified residue" description="4-aspartylphosphate" evidence="2">
    <location>
        <position position="64"/>
    </location>
</feature>
<reference evidence="4 5" key="1">
    <citation type="submission" date="2018-02" db="EMBL/GenBank/DDBJ databases">
        <title>Comparative genomes isolates from brazilian mangrove.</title>
        <authorList>
            <person name="Araujo J.E."/>
            <person name="Taketani R.G."/>
            <person name="Silva M.C.P."/>
            <person name="Loureco M.V."/>
            <person name="Andreote F.D."/>
        </authorList>
    </citation>
    <scope>NUCLEOTIDE SEQUENCE [LARGE SCALE GENOMIC DNA]</scope>
    <source>
        <strain evidence="4 5">HEX-2 MGV</strain>
    </source>
</reference>
<dbReference type="AlphaFoldDB" id="A0A2S8FAG5"/>
<dbReference type="Pfam" id="PF00072">
    <property type="entry name" value="Response_reg"/>
    <property type="match status" value="1"/>
</dbReference>
<sequence>MGQVMASISFSSEKQVLHVDDDDVFLKIANHRLTKEGYKVTSLSRSEHALKHLLNTNCRVCILDIDMPRVNGLELLQEIKAYDGGIQVIMMTGLVSQMTVLESLRGGAEACFFKPMPDFTPLLETLDATFFKVERWWRCLHELKNRRASELNVIRASQ</sequence>
<organism evidence="4 5">
    <name type="scientific">Blastopirellula marina</name>
    <dbReference type="NCBI Taxonomy" id="124"/>
    <lineage>
        <taxon>Bacteria</taxon>
        <taxon>Pseudomonadati</taxon>
        <taxon>Planctomycetota</taxon>
        <taxon>Planctomycetia</taxon>
        <taxon>Pirellulales</taxon>
        <taxon>Pirellulaceae</taxon>
        <taxon>Blastopirellula</taxon>
    </lineage>
</organism>
<evidence type="ECO:0000256" key="1">
    <source>
        <dbReference type="ARBA" id="ARBA00022553"/>
    </source>
</evidence>
<gene>
    <name evidence="4" type="ORF">C5Y96_15405</name>
</gene>
<dbReference type="InterPro" id="IPR001789">
    <property type="entry name" value="Sig_transdc_resp-reg_receiver"/>
</dbReference>
<keyword evidence="1 2" id="KW-0597">Phosphoprotein</keyword>
<protein>
    <recommendedName>
        <fullName evidence="3">Response regulatory domain-containing protein</fullName>
    </recommendedName>
</protein>
<accession>A0A2S8FAG5</accession>
<dbReference type="PANTHER" id="PTHR44591">
    <property type="entry name" value="STRESS RESPONSE REGULATOR PROTEIN 1"/>
    <property type="match status" value="1"/>
</dbReference>
<dbReference type="InterPro" id="IPR050595">
    <property type="entry name" value="Bact_response_regulator"/>
</dbReference>
<evidence type="ECO:0000256" key="2">
    <source>
        <dbReference type="PROSITE-ProRule" id="PRU00169"/>
    </source>
</evidence>
<dbReference type="Gene3D" id="3.40.50.2300">
    <property type="match status" value="1"/>
</dbReference>
<dbReference type="EMBL" id="PUIA01000042">
    <property type="protein sequence ID" value="PQO29139.1"/>
    <property type="molecule type" value="Genomic_DNA"/>
</dbReference>
<evidence type="ECO:0000313" key="5">
    <source>
        <dbReference type="Proteomes" id="UP000240009"/>
    </source>
</evidence>
<feature type="domain" description="Response regulatory" evidence="3">
    <location>
        <begin position="15"/>
        <end position="129"/>
    </location>
</feature>
<evidence type="ECO:0000259" key="3">
    <source>
        <dbReference type="PROSITE" id="PS50110"/>
    </source>
</evidence>
<dbReference type="InterPro" id="IPR011006">
    <property type="entry name" value="CheY-like_superfamily"/>
</dbReference>
<dbReference type="SUPFAM" id="SSF52172">
    <property type="entry name" value="CheY-like"/>
    <property type="match status" value="1"/>
</dbReference>
<dbReference type="Proteomes" id="UP000240009">
    <property type="component" value="Unassembled WGS sequence"/>
</dbReference>
<dbReference type="PANTHER" id="PTHR44591:SF3">
    <property type="entry name" value="RESPONSE REGULATORY DOMAIN-CONTAINING PROTEIN"/>
    <property type="match status" value="1"/>
</dbReference>
<dbReference type="CDD" id="cd00156">
    <property type="entry name" value="REC"/>
    <property type="match status" value="1"/>
</dbReference>
<comment type="caution">
    <text evidence="4">The sequence shown here is derived from an EMBL/GenBank/DDBJ whole genome shotgun (WGS) entry which is preliminary data.</text>
</comment>